<dbReference type="Proteomes" id="UP000712600">
    <property type="component" value="Unassembled WGS sequence"/>
</dbReference>
<reference evidence="1" key="1">
    <citation type="submission" date="2019-12" db="EMBL/GenBank/DDBJ databases">
        <title>Genome sequencing and annotation of Brassica cretica.</title>
        <authorList>
            <person name="Studholme D.J."/>
            <person name="Sarris P."/>
        </authorList>
    </citation>
    <scope>NUCLEOTIDE SEQUENCE</scope>
    <source>
        <strain evidence="1">PFS-109/04</strain>
        <tissue evidence="1">Leaf</tissue>
    </source>
</reference>
<proteinExistence type="predicted"/>
<evidence type="ECO:0000313" key="2">
    <source>
        <dbReference type="Proteomes" id="UP000712600"/>
    </source>
</evidence>
<evidence type="ECO:0000313" key="1">
    <source>
        <dbReference type="EMBL" id="KAF3572157.1"/>
    </source>
</evidence>
<comment type="caution">
    <text evidence="1">The sequence shown here is derived from an EMBL/GenBank/DDBJ whole genome shotgun (WGS) entry which is preliminary data.</text>
</comment>
<dbReference type="AlphaFoldDB" id="A0A8S9RIE3"/>
<accession>A0A8S9RIE3</accession>
<organism evidence="1 2">
    <name type="scientific">Brassica cretica</name>
    <name type="common">Mustard</name>
    <dbReference type="NCBI Taxonomy" id="69181"/>
    <lineage>
        <taxon>Eukaryota</taxon>
        <taxon>Viridiplantae</taxon>
        <taxon>Streptophyta</taxon>
        <taxon>Embryophyta</taxon>
        <taxon>Tracheophyta</taxon>
        <taxon>Spermatophyta</taxon>
        <taxon>Magnoliopsida</taxon>
        <taxon>eudicotyledons</taxon>
        <taxon>Gunneridae</taxon>
        <taxon>Pentapetalae</taxon>
        <taxon>rosids</taxon>
        <taxon>malvids</taxon>
        <taxon>Brassicales</taxon>
        <taxon>Brassicaceae</taxon>
        <taxon>Brassiceae</taxon>
        <taxon>Brassica</taxon>
    </lineage>
</organism>
<name>A0A8S9RIE3_BRACR</name>
<sequence length="110" mass="12131">MSFTIPMISFDRRSPEIPRMSVKLSERTLSVENSKVSAMQSTNRIAMASAIKCELMKLSTKDPSIGVSGPGHEKTHPNLVVNLSLFQAASVIHDMKLLSRWLLGAFLTQS</sequence>
<dbReference type="EMBL" id="QGKX02000095">
    <property type="protein sequence ID" value="KAF3572157.1"/>
    <property type="molecule type" value="Genomic_DNA"/>
</dbReference>
<gene>
    <name evidence="1" type="ORF">F2Q69_00062746</name>
</gene>
<protein>
    <submittedName>
        <fullName evidence="1">Uncharacterized protein</fullName>
    </submittedName>
</protein>